<sequence>MGDQTLATETTDADRLNEDFVPHDWENLKELIGSNNLGLLRRKPQDLERYLAWSAETKARYGSVTDFILQNRLPAHWGQPPFEPESPVPFDRDSDFHVLVNDWPYGLVPGIAHIVVWSRTPIPVDAGKGDVTPESRALVAAFVRRHFVDPLGPGGADRVLWFKNWTSLQSVRSLEHIHVLVRDVDDETMQRWTGHRPQQQ</sequence>
<proteinExistence type="predicted"/>
<dbReference type="GO" id="GO:0006044">
    <property type="term" value="P:N-acetylglucosamine metabolic process"/>
    <property type="evidence" value="ECO:0007669"/>
    <property type="project" value="TreeGrafter"/>
</dbReference>
<dbReference type="PANTHER" id="PTHR35020:SF2">
    <property type="entry name" value="N-ACETYLGLUCOSAMINE-INDUCED PROTEIN 1"/>
    <property type="match status" value="1"/>
</dbReference>
<dbReference type="Proteomes" id="UP000053831">
    <property type="component" value="Unassembled WGS sequence"/>
</dbReference>
<dbReference type="OrthoDB" id="498286at2759"/>
<dbReference type="InterPro" id="IPR022036">
    <property type="entry name" value="DUF3605"/>
</dbReference>
<keyword evidence="2" id="KW-1185">Reference proteome</keyword>
<name>A0A0M8N2Y1_ESCWE</name>
<evidence type="ECO:0000313" key="1">
    <source>
        <dbReference type="EMBL" id="KOS19504.1"/>
    </source>
</evidence>
<protein>
    <recommendedName>
        <fullName evidence="3">N-acetylglucosamine-induced protein 1</fullName>
    </recommendedName>
</protein>
<dbReference type="PANTHER" id="PTHR35020">
    <property type="entry name" value="N-ACETYLGLUCOSAMINE-INDUCED PROTEIN 1"/>
    <property type="match status" value="1"/>
</dbReference>
<reference evidence="1 2" key="1">
    <citation type="submission" date="2015-07" db="EMBL/GenBank/DDBJ databases">
        <title>The genome of the fungus Escovopsis weberi, a specialized disease agent of ant agriculture.</title>
        <authorList>
            <person name="de Man T.J."/>
            <person name="Stajich J.E."/>
            <person name="Kubicek C.P."/>
            <person name="Chenthamara K."/>
            <person name="Atanasova L."/>
            <person name="Druzhinina I.S."/>
            <person name="Birnbaum S."/>
            <person name="Barribeau S.M."/>
            <person name="Teiling C."/>
            <person name="Suen G."/>
            <person name="Currie C."/>
            <person name="Gerardo N.M."/>
        </authorList>
    </citation>
    <scope>NUCLEOTIDE SEQUENCE [LARGE SCALE GENOMIC DNA]</scope>
</reference>
<dbReference type="Pfam" id="PF12239">
    <property type="entry name" value="DUF3605"/>
    <property type="match status" value="1"/>
</dbReference>
<accession>A0A0M8N2Y1</accession>
<dbReference type="GO" id="GO:0005737">
    <property type="term" value="C:cytoplasm"/>
    <property type="evidence" value="ECO:0007669"/>
    <property type="project" value="TreeGrafter"/>
</dbReference>
<comment type="caution">
    <text evidence="1">The sequence shown here is derived from an EMBL/GenBank/DDBJ whole genome shotgun (WGS) entry which is preliminary data.</text>
</comment>
<organism evidence="1 2">
    <name type="scientific">Escovopsis weberi</name>
    <dbReference type="NCBI Taxonomy" id="150374"/>
    <lineage>
        <taxon>Eukaryota</taxon>
        <taxon>Fungi</taxon>
        <taxon>Dikarya</taxon>
        <taxon>Ascomycota</taxon>
        <taxon>Pezizomycotina</taxon>
        <taxon>Sordariomycetes</taxon>
        <taxon>Hypocreomycetidae</taxon>
        <taxon>Hypocreales</taxon>
        <taxon>Hypocreaceae</taxon>
        <taxon>Escovopsis</taxon>
    </lineage>
</organism>
<dbReference type="EMBL" id="LGSR01000020">
    <property type="protein sequence ID" value="KOS19504.1"/>
    <property type="molecule type" value="Genomic_DNA"/>
</dbReference>
<dbReference type="STRING" id="150374.A0A0M8N2Y1"/>
<evidence type="ECO:0000313" key="2">
    <source>
        <dbReference type="Proteomes" id="UP000053831"/>
    </source>
</evidence>
<gene>
    <name evidence="1" type="ORF">ESCO_001271</name>
</gene>
<dbReference type="AlphaFoldDB" id="A0A0M8N2Y1"/>
<evidence type="ECO:0008006" key="3">
    <source>
        <dbReference type="Google" id="ProtNLM"/>
    </source>
</evidence>